<dbReference type="Pfam" id="PF14718">
    <property type="entry name" value="SLT_L"/>
    <property type="match status" value="1"/>
</dbReference>
<gene>
    <name evidence="6" type="ORF">H4O21_13665</name>
</gene>
<accession>A0A839IQ74</accession>
<evidence type="ECO:0000259" key="4">
    <source>
        <dbReference type="Pfam" id="PF01464"/>
    </source>
</evidence>
<keyword evidence="2 3" id="KW-0732">Signal</keyword>
<dbReference type="RefSeq" id="WP_182809430.1">
    <property type="nucleotide sequence ID" value="NZ_JACJFM010000017.1"/>
</dbReference>
<evidence type="ECO:0000259" key="5">
    <source>
        <dbReference type="Pfam" id="PF14718"/>
    </source>
</evidence>
<protein>
    <submittedName>
        <fullName evidence="6">Transglycosylase SLT domain-containing protein</fullName>
    </submittedName>
</protein>
<dbReference type="EMBL" id="JACJFM010000017">
    <property type="protein sequence ID" value="MBB1487653.1"/>
    <property type="molecule type" value="Genomic_DNA"/>
</dbReference>
<name>A0A839IQ74_9GAMM</name>
<dbReference type="Gene3D" id="1.25.20.10">
    <property type="entry name" value="Bacterial muramidases"/>
    <property type="match status" value="1"/>
</dbReference>
<feature type="chain" id="PRO_5032867143" evidence="3">
    <location>
        <begin position="33"/>
        <end position="691"/>
    </location>
</feature>
<dbReference type="PANTHER" id="PTHR37423:SF5">
    <property type="entry name" value="SOLUBLE LYTIC MUREIN TRANSGLYCOSYLASE"/>
    <property type="match status" value="1"/>
</dbReference>
<evidence type="ECO:0000313" key="6">
    <source>
        <dbReference type="EMBL" id="MBB1487653.1"/>
    </source>
</evidence>
<dbReference type="PROSITE" id="PS00922">
    <property type="entry name" value="TRANSGLYCOSYLASE"/>
    <property type="match status" value="1"/>
</dbReference>
<evidence type="ECO:0000256" key="3">
    <source>
        <dbReference type="SAM" id="SignalP"/>
    </source>
</evidence>
<dbReference type="PANTHER" id="PTHR37423">
    <property type="entry name" value="SOLUBLE LYTIC MUREIN TRANSGLYCOSYLASE-RELATED"/>
    <property type="match status" value="1"/>
</dbReference>
<dbReference type="Gene3D" id="1.10.1240.20">
    <property type="entry name" value="Lytic transglycosylase, superhelical linker domain"/>
    <property type="match status" value="1"/>
</dbReference>
<dbReference type="Gene3D" id="1.10.530.10">
    <property type="match status" value="1"/>
</dbReference>
<keyword evidence="7" id="KW-1185">Reference proteome</keyword>
<dbReference type="InterPro" id="IPR008258">
    <property type="entry name" value="Transglycosylase_SLT_dom_1"/>
</dbReference>
<evidence type="ECO:0000256" key="2">
    <source>
        <dbReference type="ARBA" id="ARBA00022729"/>
    </source>
</evidence>
<dbReference type="GO" id="GO:0042597">
    <property type="term" value="C:periplasmic space"/>
    <property type="evidence" value="ECO:0007669"/>
    <property type="project" value="InterPro"/>
</dbReference>
<evidence type="ECO:0000256" key="1">
    <source>
        <dbReference type="ARBA" id="ARBA00007734"/>
    </source>
</evidence>
<dbReference type="GO" id="GO:0000270">
    <property type="term" value="P:peptidoglycan metabolic process"/>
    <property type="evidence" value="ECO:0007669"/>
    <property type="project" value="InterPro"/>
</dbReference>
<organism evidence="6 7">
    <name type="scientific">Oceanospirillum sediminis</name>
    <dbReference type="NCBI Taxonomy" id="2760088"/>
    <lineage>
        <taxon>Bacteria</taxon>
        <taxon>Pseudomonadati</taxon>
        <taxon>Pseudomonadota</taxon>
        <taxon>Gammaproteobacteria</taxon>
        <taxon>Oceanospirillales</taxon>
        <taxon>Oceanospirillaceae</taxon>
        <taxon>Oceanospirillum</taxon>
    </lineage>
</organism>
<proteinExistence type="inferred from homology"/>
<dbReference type="SUPFAM" id="SSF48435">
    <property type="entry name" value="Bacterial muramidases"/>
    <property type="match status" value="1"/>
</dbReference>
<dbReference type="InterPro" id="IPR000189">
    <property type="entry name" value="Transglyc_AS"/>
</dbReference>
<feature type="domain" description="Transglycosylase SLT" evidence="4">
    <location>
        <begin position="518"/>
        <end position="628"/>
    </location>
</feature>
<comment type="similarity">
    <text evidence="1">Belongs to the transglycosylase Slt family.</text>
</comment>
<dbReference type="AlphaFoldDB" id="A0A839IQ74"/>
<dbReference type="InterPro" id="IPR008939">
    <property type="entry name" value="Lytic_TGlycosylase_superhlx_U"/>
</dbReference>
<dbReference type="GO" id="GO:0004553">
    <property type="term" value="F:hydrolase activity, hydrolyzing O-glycosyl compounds"/>
    <property type="evidence" value="ECO:0007669"/>
    <property type="project" value="InterPro"/>
</dbReference>
<sequence length="691" mass="79768">MPASLFNGIFRKNTVLTSIVLLATLSSGYVLSAEDAAAKSDTKTTSATSDKKQTEQLEQQRKLYQQAMAAIKKKKLADAKRIYPLLEGYPLQVYLQTEIYSLDLNNISAEEIDRFILENKQLPPVSRLQQRWLSSLAARKDWSGYLKAYQSYPVRGNHYRCLNLKAALNSLKKKQKIPDDLMRDISGMWQQGYSQPDSCNSVFKRWLTAGGMNSQLAETRFWNAVEERDFKLARYAQTFIKDRKAQQDAEMFWKVRTNPARYLKKGVFEKENSHHNIIVTYAVRRMAGKQLEEAARRWLIVREDVTMSDSRLKSLNEYFGIRLSANFVKDADLLTAQLDPEFLYPEVTEWRIRLALAAQNWQLVSDCIDRLPDELKMSSRWAYWQAVAAQHLTGSNQTLSFARIAKDRSYYGFLASDQLGVKFTMNYEKANIPEKIRQDVAGHDAVLRMKELIHHNHMYYARAEWSRLFKTLDLNGKHALAYLADEWKWHSVAIYGAAKIRKWNDLDIRFPVQYFGLYQKHTEKSGIPLNWALSITRKESAFNPVAQSGVGARGLMQLMPRTARSVAKRIKQPYKGKQQLYNPDINIALGTAYLAQMKERFGSRIYATAAYNAGPHRVKKWLAERGDLPLDIWIEVIPFKETRSYVQSVLEFGVVYDVLSSREPHFMLKEEQQMLVLSQLQLAEEQTPEAL</sequence>
<dbReference type="Proteomes" id="UP000565262">
    <property type="component" value="Unassembled WGS sequence"/>
</dbReference>
<dbReference type="InterPro" id="IPR037061">
    <property type="entry name" value="Lytic_TGlycoase_superhlx_L_sf"/>
</dbReference>
<feature type="domain" description="Lytic transglycosylase superhelical linker" evidence="5">
    <location>
        <begin position="442"/>
        <end position="506"/>
    </location>
</feature>
<feature type="signal peptide" evidence="3">
    <location>
        <begin position="1"/>
        <end position="32"/>
    </location>
</feature>
<dbReference type="SUPFAM" id="SSF53955">
    <property type="entry name" value="Lysozyme-like"/>
    <property type="match status" value="1"/>
</dbReference>
<dbReference type="GO" id="GO:0016020">
    <property type="term" value="C:membrane"/>
    <property type="evidence" value="ECO:0007669"/>
    <property type="project" value="InterPro"/>
</dbReference>
<reference evidence="6 7" key="1">
    <citation type="submission" date="2020-08" db="EMBL/GenBank/DDBJ databases">
        <title>Oceanospirillum sp. nov. isolated from marine sediment.</title>
        <authorList>
            <person name="Ji X."/>
        </authorList>
    </citation>
    <scope>NUCLEOTIDE SEQUENCE [LARGE SCALE GENOMIC DNA]</scope>
    <source>
        <strain evidence="6 7">D5</strain>
    </source>
</reference>
<comment type="caution">
    <text evidence="6">The sequence shown here is derived from an EMBL/GenBank/DDBJ whole genome shotgun (WGS) entry which is preliminary data.</text>
</comment>
<dbReference type="CDD" id="cd13401">
    <property type="entry name" value="Slt70-like"/>
    <property type="match status" value="1"/>
</dbReference>
<dbReference type="InterPro" id="IPR012289">
    <property type="entry name" value="Lytic_TGlycosylase_superhlx_L"/>
</dbReference>
<dbReference type="InterPro" id="IPR023346">
    <property type="entry name" value="Lysozyme-like_dom_sf"/>
</dbReference>
<dbReference type="Pfam" id="PF01464">
    <property type="entry name" value="SLT"/>
    <property type="match status" value="1"/>
</dbReference>
<evidence type="ECO:0000313" key="7">
    <source>
        <dbReference type="Proteomes" id="UP000565262"/>
    </source>
</evidence>
<dbReference type="GO" id="GO:0008933">
    <property type="term" value="F:peptidoglycan lytic transglycosylase activity"/>
    <property type="evidence" value="ECO:0007669"/>
    <property type="project" value="InterPro"/>
</dbReference>